<gene>
    <name evidence="2" type="ORF">BLGHR1_11388</name>
</gene>
<keyword evidence="1" id="KW-0732">Signal</keyword>
<evidence type="ECO:0000256" key="1">
    <source>
        <dbReference type="SAM" id="SignalP"/>
    </source>
</evidence>
<sequence>MKFFSSASTAALACLLSLVPVVLGVPYFLCRDDQKFTLDYIQSFKSNC</sequence>
<feature type="chain" id="PRO_5016921693" evidence="1">
    <location>
        <begin position="25"/>
        <end position="48"/>
    </location>
</feature>
<organism evidence="2 3">
    <name type="scientific">Blumeria hordei</name>
    <name type="common">Barley powdery mildew</name>
    <name type="synonym">Blumeria graminis f. sp. hordei</name>
    <dbReference type="NCBI Taxonomy" id="2867405"/>
    <lineage>
        <taxon>Eukaryota</taxon>
        <taxon>Fungi</taxon>
        <taxon>Dikarya</taxon>
        <taxon>Ascomycota</taxon>
        <taxon>Pezizomycotina</taxon>
        <taxon>Leotiomycetes</taxon>
        <taxon>Erysiphales</taxon>
        <taxon>Erysiphaceae</taxon>
        <taxon>Blumeria</taxon>
    </lineage>
</organism>
<reference evidence="2 3" key="1">
    <citation type="submission" date="2017-11" db="EMBL/GenBank/DDBJ databases">
        <authorList>
            <person name="Kracher B."/>
        </authorList>
    </citation>
    <scope>NUCLEOTIDE SEQUENCE [LARGE SCALE GENOMIC DNA]</scope>
    <source>
        <strain evidence="2 3">RACE1</strain>
    </source>
</reference>
<name>A0A383UM42_BLUHO</name>
<dbReference type="EMBL" id="UNSH01000021">
    <property type="protein sequence ID" value="SZF00645.1"/>
    <property type="molecule type" value="Genomic_DNA"/>
</dbReference>
<dbReference type="Proteomes" id="UP000275772">
    <property type="component" value="Unassembled WGS sequence"/>
</dbReference>
<evidence type="ECO:0000313" key="3">
    <source>
        <dbReference type="Proteomes" id="UP000275772"/>
    </source>
</evidence>
<dbReference type="VEuPathDB" id="FungiDB:BLGHR1_11388"/>
<evidence type="ECO:0000313" key="2">
    <source>
        <dbReference type="EMBL" id="SZF00645.1"/>
    </source>
</evidence>
<dbReference type="AlphaFoldDB" id="A0A383UM42"/>
<feature type="signal peptide" evidence="1">
    <location>
        <begin position="1"/>
        <end position="24"/>
    </location>
</feature>
<protein>
    <submittedName>
        <fullName evidence="2">Uncharacterized protein</fullName>
    </submittedName>
</protein>
<proteinExistence type="predicted"/>
<accession>A0A383UM42</accession>